<keyword evidence="2" id="KW-1185">Reference proteome</keyword>
<organism evidence="1 2">
    <name type="scientific">Pristionchus mayeri</name>
    <dbReference type="NCBI Taxonomy" id="1317129"/>
    <lineage>
        <taxon>Eukaryota</taxon>
        <taxon>Metazoa</taxon>
        <taxon>Ecdysozoa</taxon>
        <taxon>Nematoda</taxon>
        <taxon>Chromadorea</taxon>
        <taxon>Rhabditida</taxon>
        <taxon>Rhabditina</taxon>
        <taxon>Diplogasteromorpha</taxon>
        <taxon>Diplogasteroidea</taxon>
        <taxon>Neodiplogasteridae</taxon>
        <taxon>Pristionchus</taxon>
    </lineage>
</organism>
<feature type="non-terminal residue" evidence="1">
    <location>
        <position position="1"/>
    </location>
</feature>
<dbReference type="EMBL" id="BTRK01000001">
    <property type="protein sequence ID" value="GMR32485.1"/>
    <property type="molecule type" value="Genomic_DNA"/>
</dbReference>
<dbReference type="Proteomes" id="UP001328107">
    <property type="component" value="Unassembled WGS sequence"/>
</dbReference>
<dbReference type="AlphaFoldDB" id="A0AAN4Z773"/>
<reference evidence="2" key="1">
    <citation type="submission" date="2022-10" db="EMBL/GenBank/DDBJ databases">
        <title>Genome assembly of Pristionchus species.</title>
        <authorList>
            <person name="Yoshida K."/>
            <person name="Sommer R.J."/>
        </authorList>
    </citation>
    <scope>NUCLEOTIDE SEQUENCE [LARGE SCALE GENOMIC DNA]</scope>
    <source>
        <strain evidence="2">RS5460</strain>
    </source>
</reference>
<evidence type="ECO:0000313" key="1">
    <source>
        <dbReference type="EMBL" id="GMR32485.1"/>
    </source>
</evidence>
<proteinExistence type="predicted"/>
<gene>
    <name evidence="1" type="ORF">PMAYCL1PPCAC_02680</name>
</gene>
<feature type="non-terminal residue" evidence="1">
    <location>
        <position position="164"/>
    </location>
</feature>
<accession>A0AAN4Z773</accession>
<protein>
    <submittedName>
        <fullName evidence="1">Uncharacterized protein</fullName>
    </submittedName>
</protein>
<comment type="caution">
    <text evidence="1">The sequence shown here is derived from an EMBL/GenBank/DDBJ whole genome shotgun (WGS) entry which is preliminary data.</text>
</comment>
<sequence>QKRCAIDPRCLRDAPPSSETPTVMFTLNKYKPEPLHTVFACSGFTVRQITRLSYEFELQGRGDLSIALFHYWKLGCTFPSENGEESGGVDTIFLPSPLGRPESYQVNPGVNEDAYGTKKSQFNYCRFSVETYGENFHYDLGSLGPKFVSTVDFPEGIYTGNRTL</sequence>
<name>A0AAN4Z773_9BILA</name>
<evidence type="ECO:0000313" key="2">
    <source>
        <dbReference type="Proteomes" id="UP001328107"/>
    </source>
</evidence>